<comment type="cofactor">
    <cofactor evidence="6">
        <name>Mn(2+)</name>
        <dbReference type="ChEBI" id="CHEBI:29035"/>
    </cofactor>
    <text evidence="6">Binds 1 Mn(2+) ion per subunit.</text>
</comment>
<dbReference type="Proteomes" id="UP001597294">
    <property type="component" value="Unassembled WGS sequence"/>
</dbReference>
<comment type="function">
    <text evidence="6">Catalyzes the reversible cleavage of pseudouridine 5'-phosphate (PsiMP) to ribose 5-phosphate and uracil. Functions biologically in the cleavage direction, as part of a pseudouridine degradation pathway.</text>
</comment>
<dbReference type="InterPro" id="IPR007342">
    <property type="entry name" value="PsuG"/>
</dbReference>
<dbReference type="InterPro" id="IPR022830">
    <property type="entry name" value="Indigdn_synthA-like"/>
</dbReference>
<dbReference type="EMBL" id="JBHUII010000001">
    <property type="protein sequence ID" value="MFD2204590.1"/>
    <property type="molecule type" value="Genomic_DNA"/>
</dbReference>
<dbReference type="GO" id="GO:0016798">
    <property type="term" value="F:hydrolase activity, acting on glycosyl bonds"/>
    <property type="evidence" value="ECO:0007669"/>
    <property type="project" value="UniProtKB-KW"/>
</dbReference>
<dbReference type="EC" id="4.2.1.70" evidence="6"/>
<reference evidence="8" key="1">
    <citation type="journal article" date="2019" name="Int. J. Syst. Evol. Microbiol.">
        <title>The Global Catalogue of Microorganisms (GCM) 10K type strain sequencing project: providing services to taxonomists for standard genome sequencing and annotation.</title>
        <authorList>
            <consortium name="The Broad Institute Genomics Platform"/>
            <consortium name="The Broad Institute Genome Sequencing Center for Infectious Disease"/>
            <person name="Wu L."/>
            <person name="Ma J."/>
        </authorList>
    </citation>
    <scope>NUCLEOTIDE SEQUENCE [LARGE SCALE GENOMIC DNA]</scope>
    <source>
        <strain evidence="8">CGMCC 4.7192</strain>
    </source>
</reference>
<comment type="caution">
    <text evidence="7">The sequence shown here is derived from an EMBL/GenBank/DDBJ whole genome shotgun (WGS) entry which is preliminary data.</text>
</comment>
<feature type="binding site" evidence="6">
    <location>
        <position position="90"/>
    </location>
    <ligand>
        <name>substrate</name>
    </ligand>
</feature>
<evidence type="ECO:0000256" key="3">
    <source>
        <dbReference type="ARBA" id="ARBA00023211"/>
    </source>
</evidence>
<comment type="catalytic activity">
    <reaction evidence="6">
        <text>D-ribose 5-phosphate + uracil = psi-UMP + H2O</text>
        <dbReference type="Rhea" id="RHEA:18337"/>
        <dbReference type="ChEBI" id="CHEBI:15377"/>
        <dbReference type="ChEBI" id="CHEBI:17568"/>
        <dbReference type="ChEBI" id="CHEBI:58380"/>
        <dbReference type="ChEBI" id="CHEBI:78346"/>
        <dbReference type="EC" id="4.2.1.70"/>
    </reaction>
</comment>
<keyword evidence="4 6" id="KW-0456">Lyase</keyword>
<sequence length="310" mass="32542">MNSKITDYLDITPEVTAALAQGRAVVALESTIIAHGMPYPKNVETAREVEEIIRNRGAVPATIAVLDGRIRIGLDDSDLERLGQAKNVAKLSRRDLPMIVARKGDGATTVAATMICAAFAGISIFATGGIGGVHRGAEGNFDISADLDELSKTSVAVVCAGAKSILDLPKTLEYLETRGVPVVGYQTDQFPAFYCRESGLSAPLTAQDPETIAAMLKVQRDLGYESGAVIANPIPQSHAMDATEMNLVISSALSDAQNDGVVGKAITPYLLTKIVELTDGRSLEANIALVKNNAVLAANIAVKLSALAKV</sequence>
<accession>A0ABW5BIZ0</accession>
<dbReference type="PANTHER" id="PTHR42909">
    <property type="entry name" value="ZGC:136858"/>
    <property type="match status" value="1"/>
</dbReference>
<keyword evidence="2 6" id="KW-0378">Hydrolase</keyword>
<dbReference type="Gene3D" id="3.40.1790.10">
    <property type="entry name" value="Indigoidine synthase domain"/>
    <property type="match status" value="1"/>
</dbReference>
<organism evidence="7 8">
    <name type="scientific">Kiloniella antarctica</name>
    <dbReference type="NCBI Taxonomy" id="1550907"/>
    <lineage>
        <taxon>Bacteria</taxon>
        <taxon>Pseudomonadati</taxon>
        <taxon>Pseudomonadota</taxon>
        <taxon>Alphaproteobacteria</taxon>
        <taxon>Rhodospirillales</taxon>
        <taxon>Kiloniellaceae</taxon>
        <taxon>Kiloniella</taxon>
    </lineage>
</organism>
<keyword evidence="3 6" id="KW-0464">Manganese</keyword>
<evidence type="ECO:0000313" key="7">
    <source>
        <dbReference type="EMBL" id="MFD2204590.1"/>
    </source>
</evidence>
<protein>
    <recommendedName>
        <fullName evidence="6">Pseudouridine-5'-phosphate glycosidase</fullName>
        <shortName evidence="6">PsiMP glycosidase</shortName>
        <ecNumber evidence="6">4.2.1.70</ecNumber>
    </recommendedName>
</protein>
<dbReference type="HAMAP" id="MF_01876">
    <property type="entry name" value="PsiMP_glycosidase"/>
    <property type="match status" value="1"/>
</dbReference>
<evidence type="ECO:0000256" key="2">
    <source>
        <dbReference type="ARBA" id="ARBA00022801"/>
    </source>
</evidence>
<comment type="similarity">
    <text evidence="6">Belongs to the pseudouridine-5'-phosphate glycosidase family.</text>
</comment>
<feature type="binding site" evidence="6">
    <location>
        <position position="142"/>
    </location>
    <ligand>
        <name>Mn(2+)</name>
        <dbReference type="ChEBI" id="CHEBI:29035"/>
    </ligand>
</feature>
<keyword evidence="5 6" id="KW-0326">Glycosidase</keyword>
<feature type="active site" description="Nucleophile" evidence="6">
    <location>
        <position position="163"/>
    </location>
</feature>
<keyword evidence="8" id="KW-1185">Reference proteome</keyword>
<name>A0ABW5BIZ0_9PROT</name>
<feature type="binding site" evidence="6">
    <location>
        <position position="110"/>
    </location>
    <ligand>
        <name>substrate</name>
    </ligand>
</feature>
<evidence type="ECO:0000313" key="8">
    <source>
        <dbReference type="Proteomes" id="UP001597294"/>
    </source>
</evidence>
<evidence type="ECO:0000256" key="6">
    <source>
        <dbReference type="HAMAP-Rule" id="MF_01876"/>
    </source>
</evidence>
<comment type="subunit">
    <text evidence="6">Homotrimer.</text>
</comment>
<dbReference type="SUPFAM" id="SSF110581">
    <property type="entry name" value="Indigoidine synthase A-like"/>
    <property type="match status" value="1"/>
</dbReference>
<keyword evidence="1 6" id="KW-0479">Metal-binding</keyword>
<proteinExistence type="inferred from homology"/>
<evidence type="ECO:0000256" key="4">
    <source>
        <dbReference type="ARBA" id="ARBA00023239"/>
    </source>
</evidence>
<evidence type="ECO:0000256" key="1">
    <source>
        <dbReference type="ARBA" id="ARBA00022723"/>
    </source>
</evidence>
<dbReference type="Pfam" id="PF04227">
    <property type="entry name" value="Indigoidine_A"/>
    <property type="match status" value="1"/>
</dbReference>
<gene>
    <name evidence="6" type="primary">psuG</name>
    <name evidence="7" type="ORF">ACFSKO_03160</name>
</gene>
<evidence type="ECO:0000256" key="5">
    <source>
        <dbReference type="ARBA" id="ARBA00023295"/>
    </source>
</evidence>
<dbReference type="PANTHER" id="PTHR42909:SF1">
    <property type="entry name" value="CARBOHYDRATE KINASE PFKB DOMAIN-CONTAINING PROTEIN"/>
    <property type="match status" value="1"/>
</dbReference>
<feature type="active site" description="Proton donor" evidence="6">
    <location>
        <position position="29"/>
    </location>
</feature>
<feature type="binding site" evidence="6">
    <location>
        <begin position="144"/>
        <end position="146"/>
    </location>
    <ligand>
        <name>substrate</name>
    </ligand>
</feature>